<name>A0ABQ1SDS5_9SPHN</name>
<evidence type="ECO:0000259" key="3">
    <source>
        <dbReference type="Pfam" id="PF00501"/>
    </source>
</evidence>
<reference evidence="6" key="1">
    <citation type="journal article" date="2019" name="Int. J. Syst. Evol. Microbiol.">
        <title>The Global Catalogue of Microorganisms (GCM) 10K type strain sequencing project: providing services to taxonomists for standard genome sequencing and annotation.</title>
        <authorList>
            <consortium name="The Broad Institute Genomics Platform"/>
            <consortium name="The Broad Institute Genome Sequencing Center for Infectious Disease"/>
            <person name="Wu L."/>
            <person name="Ma J."/>
        </authorList>
    </citation>
    <scope>NUCLEOTIDE SEQUENCE [LARGE SCALE GENOMIC DNA]</scope>
    <source>
        <strain evidence="6">CGMCC 1.15959</strain>
    </source>
</reference>
<dbReference type="Gene3D" id="3.40.50.12780">
    <property type="entry name" value="N-terminal domain of ligase-like"/>
    <property type="match status" value="1"/>
</dbReference>
<gene>
    <name evidence="5" type="ORF">GCM10011515_25260</name>
</gene>
<evidence type="ECO:0000256" key="2">
    <source>
        <dbReference type="ARBA" id="ARBA00022598"/>
    </source>
</evidence>
<feature type="domain" description="AMP-dependent synthetase/ligase" evidence="3">
    <location>
        <begin position="15"/>
        <end position="367"/>
    </location>
</feature>
<keyword evidence="2" id="KW-0436">Ligase</keyword>
<comment type="similarity">
    <text evidence="1">Belongs to the ATP-dependent AMP-binding enzyme family.</text>
</comment>
<accession>A0ABQ1SDS5</accession>
<dbReference type="PANTHER" id="PTHR43201:SF5">
    <property type="entry name" value="MEDIUM-CHAIN ACYL-COA LIGASE ACSF2, MITOCHONDRIAL"/>
    <property type="match status" value="1"/>
</dbReference>
<keyword evidence="6" id="KW-1185">Reference proteome</keyword>
<evidence type="ECO:0000256" key="1">
    <source>
        <dbReference type="ARBA" id="ARBA00006432"/>
    </source>
</evidence>
<protein>
    <submittedName>
        <fullName evidence="5">Acyl-CoA synthetase</fullName>
    </submittedName>
</protein>
<dbReference type="EMBL" id="BMKL01000001">
    <property type="protein sequence ID" value="GGE04607.1"/>
    <property type="molecule type" value="Genomic_DNA"/>
</dbReference>
<comment type="caution">
    <text evidence="5">The sequence shown here is derived from an EMBL/GenBank/DDBJ whole genome shotgun (WGS) entry which is preliminary data.</text>
</comment>
<evidence type="ECO:0000313" key="6">
    <source>
        <dbReference type="Proteomes" id="UP000619041"/>
    </source>
</evidence>
<dbReference type="InterPro" id="IPR045851">
    <property type="entry name" value="AMP-bd_C_sf"/>
</dbReference>
<dbReference type="Proteomes" id="UP000619041">
    <property type="component" value="Unassembled WGS sequence"/>
</dbReference>
<dbReference type="PANTHER" id="PTHR43201">
    <property type="entry name" value="ACYL-COA SYNTHETASE"/>
    <property type="match status" value="1"/>
</dbReference>
<dbReference type="CDD" id="cd17631">
    <property type="entry name" value="FACL_FadD13-like"/>
    <property type="match status" value="1"/>
</dbReference>
<dbReference type="RefSeq" id="WP_188645451.1">
    <property type="nucleotide sequence ID" value="NZ_BMKL01000001.1"/>
</dbReference>
<dbReference type="Pfam" id="PF00501">
    <property type="entry name" value="AMP-binding"/>
    <property type="match status" value="1"/>
</dbReference>
<sequence>MEYPDKSRTLGAALTQWAQETPDGVAMRHDDVIIDWKTYDRHATQIANGLAAMGLKKGDRVAYLGKNSWRACELVMGVARAGMVLVPVIWRLAPAEIEFILKDAEAAALFVEPLFEGQAFEGQRVIMDDRFDQWRDGQSDAPVTTEVDRGDVFLQLYTSGTTGMPKGVMLTHRNATVLRPIMQEEGIGWFSSQPGDTLIHAMPFGHIAGVGSVTGAVNGGQQLIIHTEFDPALILRDIQRYKAKWAFLVPAALQMMLDHPDAKDADFSNLEGMAYGASPIPLDLLKRGVEKLGCGFAQMYGMTETYGTVVSLPPEDHRPGREGVMRSAGKALPSCEIRILDAEGNPLPPGEIGEVAIYSPTTMVGYWNRPEETARVLSADGWLRTGDAGIMDEEGYLYIQDRIKDMIISGGENVYPAEVESAIYGHPAIADVAVIGVPDEKWGEAVKAVVVPKPGVHLEAGDVISYAREKIAGFKCPKTVDFIDALPRNPSGKILRRELRAPYWEGRERQVN</sequence>
<dbReference type="Gene3D" id="3.30.300.30">
    <property type="match status" value="1"/>
</dbReference>
<evidence type="ECO:0000313" key="5">
    <source>
        <dbReference type="EMBL" id="GGE04607.1"/>
    </source>
</evidence>
<dbReference type="InterPro" id="IPR025110">
    <property type="entry name" value="AMP-bd_C"/>
</dbReference>
<dbReference type="SUPFAM" id="SSF56801">
    <property type="entry name" value="Acetyl-CoA synthetase-like"/>
    <property type="match status" value="1"/>
</dbReference>
<dbReference type="InterPro" id="IPR042099">
    <property type="entry name" value="ANL_N_sf"/>
</dbReference>
<dbReference type="InterPro" id="IPR000873">
    <property type="entry name" value="AMP-dep_synth/lig_dom"/>
</dbReference>
<dbReference type="NCBIfam" id="NF004837">
    <property type="entry name" value="PRK06187.1"/>
    <property type="match status" value="1"/>
</dbReference>
<proteinExistence type="inferred from homology"/>
<dbReference type="Pfam" id="PF13193">
    <property type="entry name" value="AMP-binding_C"/>
    <property type="match status" value="1"/>
</dbReference>
<feature type="domain" description="AMP-binding enzyme C-terminal" evidence="4">
    <location>
        <begin position="418"/>
        <end position="493"/>
    </location>
</feature>
<organism evidence="5 6">
    <name type="scientific">Tsuneonella deserti</name>
    <dbReference type="NCBI Taxonomy" id="2035528"/>
    <lineage>
        <taxon>Bacteria</taxon>
        <taxon>Pseudomonadati</taxon>
        <taxon>Pseudomonadota</taxon>
        <taxon>Alphaproteobacteria</taxon>
        <taxon>Sphingomonadales</taxon>
        <taxon>Erythrobacteraceae</taxon>
        <taxon>Tsuneonella</taxon>
    </lineage>
</organism>
<evidence type="ECO:0000259" key="4">
    <source>
        <dbReference type="Pfam" id="PF13193"/>
    </source>
</evidence>